<evidence type="ECO:0000259" key="6">
    <source>
        <dbReference type="Pfam" id="PF01368"/>
    </source>
</evidence>
<dbReference type="Pfam" id="PF17768">
    <property type="entry name" value="RecJ_OB"/>
    <property type="match status" value="1"/>
</dbReference>
<keyword evidence="5 9" id="KW-0269">Exonuclease</keyword>
<evidence type="ECO:0000256" key="5">
    <source>
        <dbReference type="ARBA" id="ARBA00022839"/>
    </source>
</evidence>
<dbReference type="GO" id="GO:0003676">
    <property type="term" value="F:nucleic acid binding"/>
    <property type="evidence" value="ECO:0007669"/>
    <property type="project" value="InterPro"/>
</dbReference>
<dbReference type="InterPro" id="IPR003156">
    <property type="entry name" value="DHHA1_dom"/>
</dbReference>
<evidence type="ECO:0000256" key="1">
    <source>
        <dbReference type="ARBA" id="ARBA00005915"/>
    </source>
</evidence>
<dbReference type="Gene3D" id="3.90.1640.30">
    <property type="match status" value="1"/>
</dbReference>
<dbReference type="PANTHER" id="PTHR30255">
    <property type="entry name" value="SINGLE-STRANDED-DNA-SPECIFIC EXONUCLEASE RECJ"/>
    <property type="match status" value="1"/>
</dbReference>
<dbReference type="InterPro" id="IPR001667">
    <property type="entry name" value="DDH_dom"/>
</dbReference>
<dbReference type="InterPro" id="IPR038763">
    <property type="entry name" value="DHH_sf"/>
</dbReference>
<dbReference type="InterPro" id="IPR051673">
    <property type="entry name" value="SSDNA_exonuclease_RecJ"/>
</dbReference>
<dbReference type="EMBL" id="VDCI01000001">
    <property type="protein sequence ID" value="TNJ38050.1"/>
    <property type="molecule type" value="Genomic_DNA"/>
</dbReference>
<keyword evidence="4" id="KW-0378">Hydrolase</keyword>
<dbReference type="InterPro" id="IPR041122">
    <property type="entry name" value="RecJ_OB"/>
</dbReference>
<protein>
    <recommendedName>
        <fullName evidence="2">Single-stranded-DNA-specific exonuclease RecJ</fullName>
    </recommendedName>
</protein>
<dbReference type="Gene3D" id="3.10.310.30">
    <property type="match status" value="1"/>
</dbReference>
<evidence type="ECO:0000256" key="2">
    <source>
        <dbReference type="ARBA" id="ARBA00019841"/>
    </source>
</evidence>
<dbReference type="InterPro" id="IPR004610">
    <property type="entry name" value="RecJ"/>
</dbReference>
<dbReference type="AlphaFoldDB" id="A0A5C4S3K3"/>
<keyword evidence="3" id="KW-0540">Nuclease</keyword>
<feature type="domain" description="DDH" evidence="6">
    <location>
        <begin position="82"/>
        <end position="230"/>
    </location>
</feature>
<reference evidence="9 10" key="1">
    <citation type="submission" date="2019-05" db="EMBL/GenBank/DDBJ databases">
        <title>Draft Whole-Genome sequence of the green sulfur bacterium Prosthecochloris vibrioformis DSM 260.</title>
        <authorList>
            <person name="Meyer T.E."/>
            <person name="Kyndt J.A."/>
        </authorList>
    </citation>
    <scope>NUCLEOTIDE SEQUENCE [LARGE SCALE GENOMIC DNA]</scope>
    <source>
        <strain evidence="9 10">DSM 260</strain>
    </source>
</reference>
<evidence type="ECO:0000313" key="10">
    <source>
        <dbReference type="Proteomes" id="UP000309544"/>
    </source>
</evidence>
<dbReference type="Pfam" id="PF01368">
    <property type="entry name" value="DHH"/>
    <property type="match status" value="1"/>
</dbReference>
<evidence type="ECO:0000313" key="9">
    <source>
        <dbReference type="EMBL" id="TNJ38050.1"/>
    </source>
</evidence>
<evidence type="ECO:0000256" key="3">
    <source>
        <dbReference type="ARBA" id="ARBA00022722"/>
    </source>
</evidence>
<dbReference type="Proteomes" id="UP000309544">
    <property type="component" value="Unassembled WGS sequence"/>
</dbReference>
<evidence type="ECO:0000256" key="4">
    <source>
        <dbReference type="ARBA" id="ARBA00022801"/>
    </source>
</evidence>
<gene>
    <name evidence="9" type="primary">recJ</name>
    <name evidence="9" type="ORF">FGF68_02400</name>
</gene>
<proteinExistence type="inferred from homology"/>
<dbReference type="SUPFAM" id="SSF64182">
    <property type="entry name" value="DHH phosphoesterases"/>
    <property type="match status" value="1"/>
</dbReference>
<feature type="domain" description="DHHA1" evidence="7">
    <location>
        <begin position="351"/>
        <end position="441"/>
    </location>
</feature>
<comment type="similarity">
    <text evidence="1">Belongs to the RecJ family.</text>
</comment>
<keyword evidence="10" id="KW-1185">Reference proteome</keyword>
<feature type="domain" description="RecJ OB" evidence="8">
    <location>
        <begin position="456"/>
        <end position="564"/>
    </location>
</feature>
<evidence type="ECO:0000259" key="7">
    <source>
        <dbReference type="Pfam" id="PF02272"/>
    </source>
</evidence>
<organism evidence="9 10">
    <name type="scientific">Prosthecochloris vibrioformis</name>
    <name type="common">Chlorobium vibrioforme</name>
    <dbReference type="NCBI Taxonomy" id="1098"/>
    <lineage>
        <taxon>Bacteria</taxon>
        <taxon>Pseudomonadati</taxon>
        <taxon>Chlorobiota</taxon>
        <taxon>Chlorobiia</taxon>
        <taxon>Chlorobiales</taxon>
        <taxon>Chlorobiaceae</taxon>
        <taxon>Prosthecochloris</taxon>
    </lineage>
</organism>
<evidence type="ECO:0000259" key="8">
    <source>
        <dbReference type="Pfam" id="PF17768"/>
    </source>
</evidence>
<dbReference type="NCBIfam" id="TIGR00644">
    <property type="entry name" value="recJ"/>
    <property type="match status" value="1"/>
</dbReference>
<dbReference type="PANTHER" id="PTHR30255:SF2">
    <property type="entry name" value="SINGLE-STRANDED-DNA-SPECIFIC EXONUCLEASE RECJ"/>
    <property type="match status" value="1"/>
</dbReference>
<dbReference type="Pfam" id="PF02272">
    <property type="entry name" value="DHHA1"/>
    <property type="match status" value="1"/>
</dbReference>
<dbReference type="GO" id="GO:0006281">
    <property type="term" value="P:DNA repair"/>
    <property type="evidence" value="ECO:0007669"/>
    <property type="project" value="InterPro"/>
</dbReference>
<sequence length="569" mass="62998">MKRYRWTFRSIDEEKSQELAQAINVSMPLARILASRGIGSFEDAKSFFRPESLELPSAFLFADMQKAVERIRQALDAGEHMLLYGDYDVDGTMSISLLTLFLEARGAELSYYINDRFTEGYGLSDNGVAEAVRRGAGLVITVDCGISALREISALQEQGIDVIVCDHHEPGPELPSAYAILNPKVSGCRYPFRELCGCGVAFKLVQALCSSFNLPDGEWEQYLDLVAIATVADLVPLSGENRRYIREGLLGMKERPRMSLRELCGVMGQEVASLSAMSIAFGIAPRINAAGRMRNAATAVELMTAPDPETCRGHAEKLEELNLERREIDSGIMKSAEELVENYFASYVSSLVLYREEWHLGVLGIVASRLQEKYYLPTVVLGGSEGLIKGSVRSISGLNIYEVLKECGDLLVKFGGHEAAAGLTILPEQLQAFRKRFDTICSGKLGYEERQKELVIDTELGLDTVTPNFMKVLGQFAPYGLGNPEPVFFSRGLAISGYPRLLKGRHAKFSVRTAAGRIFDVIAFSREDIYRTLERGSSKPVSLAYTLEENVWNGRKSVQLKLKDIAFEA</sequence>
<accession>A0A5C4S3K3</accession>
<dbReference type="GO" id="GO:0008409">
    <property type="term" value="F:5'-3' exonuclease activity"/>
    <property type="evidence" value="ECO:0007669"/>
    <property type="project" value="InterPro"/>
</dbReference>
<name>A0A5C4S3K3_PROVB</name>
<comment type="caution">
    <text evidence="9">The sequence shown here is derived from an EMBL/GenBank/DDBJ whole genome shotgun (WGS) entry which is preliminary data.</text>
</comment>
<dbReference type="RefSeq" id="WP_139626171.1">
    <property type="nucleotide sequence ID" value="NZ_VDCI01000001.1"/>
</dbReference>
<dbReference type="GO" id="GO:0006310">
    <property type="term" value="P:DNA recombination"/>
    <property type="evidence" value="ECO:0007669"/>
    <property type="project" value="InterPro"/>
</dbReference>